<proteinExistence type="predicted"/>
<comment type="caution">
    <text evidence="2">The sequence shown here is derived from an EMBL/GenBank/DDBJ whole genome shotgun (WGS) entry which is preliminary data.</text>
</comment>
<organism evidence="2 3">
    <name type="scientific">Lasiosphaeris hirsuta</name>
    <dbReference type="NCBI Taxonomy" id="260670"/>
    <lineage>
        <taxon>Eukaryota</taxon>
        <taxon>Fungi</taxon>
        <taxon>Dikarya</taxon>
        <taxon>Ascomycota</taxon>
        <taxon>Pezizomycotina</taxon>
        <taxon>Sordariomycetes</taxon>
        <taxon>Sordariomycetidae</taxon>
        <taxon>Sordariales</taxon>
        <taxon>Lasiosphaeriaceae</taxon>
        <taxon>Lasiosphaeris</taxon>
    </lineage>
</organism>
<feature type="compositionally biased region" description="Low complexity" evidence="1">
    <location>
        <begin position="1"/>
        <end position="17"/>
    </location>
</feature>
<accession>A0AA40AFR0</accession>
<feature type="compositionally biased region" description="Polar residues" evidence="1">
    <location>
        <begin position="272"/>
        <end position="291"/>
    </location>
</feature>
<dbReference type="AlphaFoldDB" id="A0AA40AFR0"/>
<feature type="region of interest" description="Disordered" evidence="1">
    <location>
        <begin position="258"/>
        <end position="324"/>
    </location>
</feature>
<feature type="compositionally biased region" description="Acidic residues" evidence="1">
    <location>
        <begin position="77"/>
        <end position="88"/>
    </location>
</feature>
<feature type="compositionally biased region" description="Basic and acidic residues" evidence="1">
    <location>
        <begin position="56"/>
        <end position="69"/>
    </location>
</feature>
<name>A0AA40AFR0_9PEZI</name>
<keyword evidence="3" id="KW-1185">Reference proteome</keyword>
<dbReference type="EMBL" id="JAUKUA010000004">
    <property type="protein sequence ID" value="KAK0714983.1"/>
    <property type="molecule type" value="Genomic_DNA"/>
</dbReference>
<evidence type="ECO:0000256" key="1">
    <source>
        <dbReference type="SAM" id="MobiDB-lite"/>
    </source>
</evidence>
<feature type="compositionally biased region" description="Acidic residues" evidence="1">
    <location>
        <begin position="300"/>
        <end position="313"/>
    </location>
</feature>
<evidence type="ECO:0000313" key="2">
    <source>
        <dbReference type="EMBL" id="KAK0714983.1"/>
    </source>
</evidence>
<sequence length="441" mass="49032">MEQPATPNTAATPSAGAVEHVGLPSPKTPDGASTMAPPPLPPKVNVSTLRGGSEPSSHHIAEVESERSRSTGTGSQEDLEGSFRDDEDMFDDIGRDDHSTNSDWDYHGNVPDTLDEYEMAVERLGGSEEWNAEQRKVHKLIYMRGLHPILPSFMKLDLKMWGITQPLDQIFAPSDSRKRVAIYVRGSEVAATKALEGLFRLSQTVNDYEEIGYKDKIAPTIVKALSNYWRWALQDVGLGKKGIFSTLLIRNYPEDFVGDGEHDSEDEEMSDAPTTESGDVVQSTETDSVGASTEARSEQESDPDSDDSEDEEEARATEERQRRFTRAVSHDLKKRMLNMASTWRESLRVGSSQSFITKPPTLFGFAVVQHILMLVSHDSSLETNEVVVLEQIRLNERGLWLWNALSIAIPISVARDMLVRTRESVGIGTPEKDDENDDPDL</sequence>
<dbReference type="Proteomes" id="UP001172102">
    <property type="component" value="Unassembled WGS sequence"/>
</dbReference>
<feature type="compositionally biased region" description="Acidic residues" evidence="1">
    <location>
        <begin position="258"/>
        <end position="270"/>
    </location>
</feature>
<feature type="region of interest" description="Disordered" evidence="1">
    <location>
        <begin position="1"/>
        <end position="88"/>
    </location>
</feature>
<protein>
    <submittedName>
        <fullName evidence="2">Uncharacterized protein</fullName>
    </submittedName>
</protein>
<gene>
    <name evidence="2" type="ORF">B0H67DRAFT_230541</name>
</gene>
<reference evidence="2" key="1">
    <citation type="submission" date="2023-06" db="EMBL/GenBank/DDBJ databases">
        <title>Genome-scale phylogeny and comparative genomics of the fungal order Sordariales.</title>
        <authorList>
            <consortium name="Lawrence Berkeley National Laboratory"/>
            <person name="Hensen N."/>
            <person name="Bonometti L."/>
            <person name="Westerberg I."/>
            <person name="Brannstrom I.O."/>
            <person name="Guillou S."/>
            <person name="Cros-Aarteil S."/>
            <person name="Calhoun S."/>
            <person name="Haridas S."/>
            <person name="Kuo A."/>
            <person name="Mondo S."/>
            <person name="Pangilinan J."/>
            <person name="Riley R."/>
            <person name="Labutti K."/>
            <person name="Andreopoulos B."/>
            <person name="Lipzen A."/>
            <person name="Chen C."/>
            <person name="Yanf M."/>
            <person name="Daum C."/>
            <person name="Ng V."/>
            <person name="Clum A."/>
            <person name="Steindorff A."/>
            <person name="Ohm R."/>
            <person name="Martin F."/>
            <person name="Silar P."/>
            <person name="Natvig D."/>
            <person name="Lalanne C."/>
            <person name="Gautier V."/>
            <person name="Ament-Velasquez S.L."/>
            <person name="Kruys A."/>
            <person name="Hutchinson M.I."/>
            <person name="Powell A.J."/>
            <person name="Barry K."/>
            <person name="Miller A.N."/>
            <person name="Grigoriev I.V."/>
            <person name="Debuchy R."/>
            <person name="Gladieux P."/>
            <person name="Thoren M.H."/>
            <person name="Johannesson H."/>
        </authorList>
    </citation>
    <scope>NUCLEOTIDE SEQUENCE</scope>
    <source>
        <strain evidence="2">SMH4607-1</strain>
    </source>
</reference>
<evidence type="ECO:0000313" key="3">
    <source>
        <dbReference type="Proteomes" id="UP001172102"/>
    </source>
</evidence>